<gene>
    <name evidence="2" type="ORF">BESB_029000</name>
</gene>
<feature type="region of interest" description="Disordered" evidence="1">
    <location>
        <begin position="252"/>
        <end position="299"/>
    </location>
</feature>
<keyword evidence="3" id="KW-1185">Reference proteome</keyword>
<feature type="compositionally biased region" description="Basic residues" evidence="1">
    <location>
        <begin position="105"/>
        <end position="122"/>
    </location>
</feature>
<reference evidence="2 3" key="1">
    <citation type="submission" date="2017-09" db="EMBL/GenBank/DDBJ databases">
        <title>Genome sequencing of Besnoitia besnoiti strain Bb-Ger1.</title>
        <authorList>
            <person name="Schares G."/>
            <person name="Venepally P."/>
            <person name="Lorenzi H.A."/>
        </authorList>
    </citation>
    <scope>NUCLEOTIDE SEQUENCE [LARGE SCALE GENOMIC DNA]</scope>
    <source>
        <strain evidence="2 3">Bb-Ger1</strain>
    </source>
</reference>
<dbReference type="VEuPathDB" id="ToxoDB:BESB_029000"/>
<dbReference type="Proteomes" id="UP000224006">
    <property type="component" value="Unassembled WGS sequence"/>
</dbReference>
<dbReference type="RefSeq" id="XP_029215474.1">
    <property type="nucleotide sequence ID" value="XM_029361574.1"/>
</dbReference>
<dbReference type="KEGG" id="bbes:BESB_029000"/>
<evidence type="ECO:0000313" key="3">
    <source>
        <dbReference type="Proteomes" id="UP000224006"/>
    </source>
</evidence>
<feature type="region of interest" description="Disordered" evidence="1">
    <location>
        <begin position="454"/>
        <end position="486"/>
    </location>
</feature>
<feature type="compositionally biased region" description="Basic residues" evidence="1">
    <location>
        <begin position="268"/>
        <end position="287"/>
    </location>
</feature>
<feature type="region of interest" description="Disordered" evidence="1">
    <location>
        <begin position="81"/>
        <end position="137"/>
    </location>
</feature>
<name>A0A2A9M0G4_BESBE</name>
<evidence type="ECO:0000256" key="1">
    <source>
        <dbReference type="SAM" id="MobiDB-lite"/>
    </source>
</evidence>
<sequence length="486" mass="51789">MPDVGASPGADALRRRHPCASLNQSLIRVEVSDESVSLVSSSVLSPVLSPRSAAPETPRSVLAHAESTQIRPLFAAPFWARSGNSQGSGGATPTYAGKKTPQQMVRRHSPRSSRTVHHKPRRPQTSSTKGLDAGGSLSALSPVKRAVFCKRRQFNDDNRRCESEEVPVLFLVLKLDTACLAGRESKQAHLGVAQQGYGDRLLARKDDERPGEDTYSGRHTKDPGSAAANPGEPPSLPLAALPASVHLLSQAAAASRAPEAREATLKTTRQRSRRSMSSGRHSRRRRGGSQAEACEAQRQATGKGFEECPILVSVFGLRPADMASWPRLSSTPPSPSSGGRGVLPPSFSLSPVAWSALAICESSPRSDCASPPSGSRVLAASAVSPAARAQQARACLGESRAVCAARELVQTDLRRVEHKRKADLTARRGRVESSVRAASTELLDISKAWALKKGDTPSGSTRQCDTARNRSEETQELFKSVALGDS</sequence>
<proteinExistence type="predicted"/>
<evidence type="ECO:0000313" key="2">
    <source>
        <dbReference type="EMBL" id="PFH31465.1"/>
    </source>
</evidence>
<dbReference type="EMBL" id="NWUJ01000015">
    <property type="protein sequence ID" value="PFH31465.1"/>
    <property type="molecule type" value="Genomic_DNA"/>
</dbReference>
<protein>
    <submittedName>
        <fullName evidence="2">Uncharacterized protein</fullName>
    </submittedName>
</protein>
<accession>A0A2A9M0G4</accession>
<dbReference type="AlphaFoldDB" id="A0A2A9M0G4"/>
<feature type="compositionally biased region" description="Basic and acidic residues" evidence="1">
    <location>
        <begin position="201"/>
        <end position="222"/>
    </location>
</feature>
<feature type="region of interest" description="Disordered" evidence="1">
    <location>
        <begin position="201"/>
        <end position="238"/>
    </location>
</feature>
<organism evidence="2 3">
    <name type="scientific">Besnoitia besnoiti</name>
    <name type="common">Apicomplexan protozoan</name>
    <dbReference type="NCBI Taxonomy" id="94643"/>
    <lineage>
        <taxon>Eukaryota</taxon>
        <taxon>Sar</taxon>
        <taxon>Alveolata</taxon>
        <taxon>Apicomplexa</taxon>
        <taxon>Conoidasida</taxon>
        <taxon>Coccidia</taxon>
        <taxon>Eucoccidiorida</taxon>
        <taxon>Eimeriorina</taxon>
        <taxon>Sarcocystidae</taxon>
        <taxon>Besnoitia</taxon>
    </lineage>
</organism>
<dbReference type="GeneID" id="40307952"/>
<comment type="caution">
    <text evidence="2">The sequence shown here is derived from an EMBL/GenBank/DDBJ whole genome shotgun (WGS) entry which is preliminary data.</text>
</comment>